<dbReference type="SUPFAM" id="SSF54928">
    <property type="entry name" value="RNA-binding domain, RBD"/>
    <property type="match status" value="1"/>
</dbReference>
<keyword evidence="1 2" id="KW-0694">RNA-binding</keyword>
<evidence type="ECO:0000313" key="5">
    <source>
        <dbReference type="EMBL" id="KTW27541.1"/>
    </source>
</evidence>
<dbReference type="RefSeq" id="XP_018228511.1">
    <property type="nucleotide sequence ID" value="XM_018375303.1"/>
</dbReference>
<dbReference type="SMART" id="SM00360">
    <property type="entry name" value="RRM"/>
    <property type="match status" value="2"/>
</dbReference>
<dbReference type="OrthoDB" id="1099063at2759"/>
<reference evidence="6" key="1">
    <citation type="journal article" date="2016" name="Nat. Commun.">
        <title>Genome analysis of three Pneumocystis species reveals adaptation mechanisms to life exclusively in mammalian hosts.</title>
        <authorList>
            <person name="Ma L."/>
            <person name="Chen Z."/>
            <person name="Huang D.W."/>
            <person name="Kutty G."/>
            <person name="Ishihara M."/>
            <person name="Wang H."/>
            <person name="Abouelleil A."/>
            <person name="Bishop L."/>
            <person name="Davey E."/>
            <person name="Deng R."/>
            <person name="Deng X."/>
            <person name="Fan L."/>
            <person name="Fantoni G."/>
            <person name="Fitzgerald M."/>
            <person name="Gogineni E."/>
            <person name="Goldberg J.M."/>
            <person name="Handley G."/>
            <person name="Hu X."/>
            <person name="Huber C."/>
            <person name="Jiao X."/>
            <person name="Jones K."/>
            <person name="Levin J.Z."/>
            <person name="Liu Y."/>
            <person name="Macdonald P."/>
            <person name="Melnikov A."/>
            <person name="Raley C."/>
            <person name="Sassi M."/>
            <person name="Sherman B.T."/>
            <person name="Song X."/>
            <person name="Sykes S."/>
            <person name="Tran B."/>
            <person name="Walsh L."/>
            <person name="Xia Y."/>
            <person name="Yang J."/>
            <person name="Young S."/>
            <person name="Zeng Q."/>
            <person name="Zheng X."/>
            <person name="Stephens R."/>
            <person name="Nusbaum C."/>
            <person name="Birren B.W."/>
            <person name="Azadi P."/>
            <person name="Lempicki R.A."/>
            <person name="Cuomo C.A."/>
            <person name="Kovacs J.A."/>
        </authorList>
    </citation>
    <scope>NUCLEOTIDE SEQUENCE [LARGE SCALE GENOMIC DNA]</scope>
    <source>
        <strain evidence="6">RU7</strain>
    </source>
</reference>
<dbReference type="VEuPathDB" id="FungiDB:T551_03040"/>
<dbReference type="PROSITE" id="PS50102">
    <property type="entry name" value="RRM"/>
    <property type="match status" value="2"/>
</dbReference>
<dbReference type="STRING" id="1408657.A0A0W4ZGR2"/>
<evidence type="ECO:0000256" key="3">
    <source>
        <dbReference type="SAM" id="MobiDB-lite"/>
    </source>
</evidence>
<organism evidence="5 6">
    <name type="scientific">Pneumocystis jirovecii (strain RU7)</name>
    <name type="common">Human pneumocystis pneumonia agent</name>
    <dbReference type="NCBI Taxonomy" id="1408657"/>
    <lineage>
        <taxon>Eukaryota</taxon>
        <taxon>Fungi</taxon>
        <taxon>Dikarya</taxon>
        <taxon>Ascomycota</taxon>
        <taxon>Taphrinomycotina</taxon>
        <taxon>Pneumocystomycetes</taxon>
        <taxon>Pneumocystaceae</taxon>
        <taxon>Pneumocystis</taxon>
    </lineage>
</organism>
<feature type="region of interest" description="Disordered" evidence="3">
    <location>
        <begin position="191"/>
        <end position="310"/>
    </location>
</feature>
<dbReference type="InterPro" id="IPR050374">
    <property type="entry name" value="RRT5_SRSF_SR"/>
</dbReference>
<evidence type="ECO:0000313" key="6">
    <source>
        <dbReference type="Proteomes" id="UP000053447"/>
    </source>
</evidence>
<feature type="compositionally biased region" description="Basic residues" evidence="3">
    <location>
        <begin position="199"/>
        <end position="209"/>
    </location>
</feature>
<feature type="compositionally biased region" description="Basic and acidic residues" evidence="3">
    <location>
        <begin position="266"/>
        <end position="284"/>
    </location>
</feature>
<evidence type="ECO:0000259" key="4">
    <source>
        <dbReference type="PROSITE" id="PS50102"/>
    </source>
</evidence>
<dbReference type="AlphaFoldDB" id="A0A0W4ZGR2"/>
<evidence type="ECO:0000256" key="2">
    <source>
        <dbReference type="PROSITE-ProRule" id="PRU00176"/>
    </source>
</evidence>
<dbReference type="GO" id="GO:0003729">
    <property type="term" value="F:mRNA binding"/>
    <property type="evidence" value="ECO:0007669"/>
    <property type="project" value="TreeGrafter"/>
</dbReference>
<dbReference type="Gene3D" id="3.30.70.330">
    <property type="match status" value="2"/>
</dbReference>
<dbReference type="Pfam" id="PF00076">
    <property type="entry name" value="RRM_1"/>
    <property type="match status" value="2"/>
</dbReference>
<comment type="caution">
    <text evidence="5">The sequence shown here is derived from an EMBL/GenBank/DDBJ whole genome shotgun (WGS) entry which is preliminary data.</text>
</comment>
<dbReference type="Proteomes" id="UP000053447">
    <property type="component" value="Unassembled WGS sequence"/>
</dbReference>
<dbReference type="GO" id="GO:0005634">
    <property type="term" value="C:nucleus"/>
    <property type="evidence" value="ECO:0007669"/>
    <property type="project" value="TreeGrafter"/>
</dbReference>
<gene>
    <name evidence="5" type="ORF">T551_03040</name>
</gene>
<dbReference type="GO" id="GO:0005737">
    <property type="term" value="C:cytoplasm"/>
    <property type="evidence" value="ECO:0007669"/>
    <property type="project" value="TreeGrafter"/>
</dbReference>
<dbReference type="GeneID" id="28941558"/>
<feature type="domain" description="RRM" evidence="4">
    <location>
        <begin position="108"/>
        <end position="179"/>
    </location>
</feature>
<dbReference type="CDD" id="cd12339">
    <property type="entry name" value="RRM2_SRSF1_4_like"/>
    <property type="match status" value="1"/>
</dbReference>
<dbReference type="PANTHER" id="PTHR23003">
    <property type="entry name" value="RNA RECOGNITION MOTIF RRM DOMAIN CONTAINING PROTEIN"/>
    <property type="match status" value="1"/>
</dbReference>
<evidence type="ECO:0000256" key="1">
    <source>
        <dbReference type="ARBA" id="ARBA00022884"/>
    </source>
</evidence>
<feature type="domain" description="RRM" evidence="4">
    <location>
        <begin position="8"/>
        <end position="82"/>
    </location>
</feature>
<dbReference type="InterPro" id="IPR035979">
    <property type="entry name" value="RBD_domain_sf"/>
</dbReference>
<sequence>MSRPVSETRVYLGNLPRNIERRDIEKFFYGYGEIAEIKLMSGFAFVEFKDARDAKDAVQGSEVSIDGKKMLGDRINIEFARGGRDRRDDFRNRDPDVRSYPRPRRTGYRVIVENLSQNVSWQDLKDFMRTAGEVTYADCSRDGSAVNTEISRIVEFETEEDVKAAVRKLDGVDFKGSEVILHEDLVLMTKMAKKDSSRPRSRSPRRNRSLPRYQNYDKGYNRYDRHSPRYRRDDRDVYYRRDEYPSRRGFRDGRYSRGVSPYNRSPPRDRSRDRSPERSRERSQTRSPVRSPVRSPRDFSPRDGSARSPIDHPIRACVSFTLSAL</sequence>
<dbReference type="InterPro" id="IPR000504">
    <property type="entry name" value="RRM_dom"/>
</dbReference>
<protein>
    <recommendedName>
        <fullName evidence="4">RRM domain-containing protein</fullName>
    </recommendedName>
</protein>
<dbReference type="InterPro" id="IPR012677">
    <property type="entry name" value="Nucleotide-bd_a/b_plait_sf"/>
</dbReference>
<keyword evidence="6" id="KW-1185">Reference proteome</keyword>
<accession>A0A0W4ZGR2</accession>
<proteinExistence type="predicted"/>
<dbReference type="EMBL" id="LFWA01000014">
    <property type="protein sequence ID" value="KTW27541.1"/>
    <property type="molecule type" value="Genomic_DNA"/>
</dbReference>
<feature type="compositionally biased region" description="Low complexity" evidence="3">
    <location>
        <begin position="285"/>
        <end position="294"/>
    </location>
</feature>
<dbReference type="PANTHER" id="PTHR23003:SF51">
    <property type="entry name" value="SERINE-ARGININE PROTEIN 55"/>
    <property type="match status" value="1"/>
</dbReference>
<feature type="compositionally biased region" description="Basic and acidic residues" evidence="3">
    <location>
        <begin position="295"/>
        <end position="310"/>
    </location>
</feature>
<name>A0A0W4ZGR2_PNEJ7</name>
<feature type="compositionally biased region" description="Basic and acidic residues" evidence="3">
    <location>
        <begin position="219"/>
        <end position="255"/>
    </location>
</feature>